<name>A0A0A1DSJ2_NOCSI</name>
<dbReference type="KEGG" id="psim:KR76_19300"/>
<dbReference type="AlphaFoldDB" id="A0A0A1DSJ2"/>
<evidence type="ECO:0000313" key="2">
    <source>
        <dbReference type="Proteomes" id="UP000030300"/>
    </source>
</evidence>
<accession>A0A0A1DSJ2</accession>
<gene>
    <name evidence="1" type="ORF">KR76_19300</name>
</gene>
<dbReference type="Proteomes" id="UP000030300">
    <property type="component" value="Chromosome"/>
</dbReference>
<proteinExistence type="predicted"/>
<dbReference type="HOGENOM" id="CLU_1516386_0_0_11"/>
<dbReference type="EMBL" id="CP009896">
    <property type="protein sequence ID" value="AIY18375.2"/>
    <property type="molecule type" value="Genomic_DNA"/>
</dbReference>
<keyword evidence="2" id="KW-1185">Reference proteome</keyword>
<evidence type="ECO:0000313" key="1">
    <source>
        <dbReference type="EMBL" id="AIY18375.2"/>
    </source>
</evidence>
<organism evidence="1 2">
    <name type="scientific">Nocardioides simplex</name>
    <name type="common">Arthrobacter simplex</name>
    <dbReference type="NCBI Taxonomy" id="2045"/>
    <lineage>
        <taxon>Bacteria</taxon>
        <taxon>Bacillati</taxon>
        <taxon>Actinomycetota</taxon>
        <taxon>Actinomycetes</taxon>
        <taxon>Propionibacteriales</taxon>
        <taxon>Nocardioidaceae</taxon>
        <taxon>Pimelobacter</taxon>
    </lineage>
</organism>
<reference evidence="1 2" key="1">
    <citation type="journal article" date="2015" name="Genome Announc.">
        <title>Complete Genome Sequence of Steroid-Transforming Nocardioides simplex VKM Ac-2033D.</title>
        <authorList>
            <person name="Shtratnikova V.Y."/>
            <person name="Schelkunov M.I."/>
            <person name="Pekov Y.A."/>
            <person name="Fokina V.V."/>
            <person name="Logacheva M.D."/>
            <person name="Sokolov S.L."/>
            <person name="Bragin E.Y."/>
            <person name="Ashapkin V.V."/>
            <person name="Donova M.V."/>
        </authorList>
    </citation>
    <scope>NUCLEOTIDE SEQUENCE [LARGE SCALE GENOMIC DNA]</scope>
    <source>
        <strain evidence="1 2">VKM Ac-2033D</strain>
    </source>
</reference>
<sequence length="177" mass="18594">MDPAAKAAVTAPEVNAIDPQLPMTNASRFSAVVVGKVLGVADGPRFVDYEGDTEPGPDWVVLEVEPVAVLRGEERVGDPIHVRLTLSDREGLEKAIPPGTLAFVAAQPVDPADDQHLADPYAGVPAGKTRYIAGAPYVAVADGPGRIWYPVSGQSYDRPLTALVPGDLAPLLPAELR</sequence>
<protein>
    <submittedName>
        <fullName evidence="1">Uncharacterized protein</fullName>
    </submittedName>
</protein>